<evidence type="ECO:0000256" key="19">
    <source>
        <dbReference type="SAM" id="Phobius"/>
    </source>
</evidence>
<evidence type="ECO:0000256" key="9">
    <source>
        <dbReference type="ARBA" id="ARBA00022840"/>
    </source>
</evidence>
<dbReference type="SUPFAM" id="SSF48317">
    <property type="entry name" value="Acid phosphatase/Vanadium-dependent haloperoxidase"/>
    <property type="match status" value="1"/>
</dbReference>
<evidence type="ECO:0000256" key="3">
    <source>
        <dbReference type="ARBA" id="ARBA00022475"/>
    </source>
</evidence>
<dbReference type="InterPro" id="IPR000326">
    <property type="entry name" value="PAP2/HPO"/>
</dbReference>
<feature type="transmembrane region" description="Helical" evidence="19">
    <location>
        <begin position="96"/>
        <end position="117"/>
    </location>
</feature>
<feature type="transmembrane region" description="Helical" evidence="19">
    <location>
        <begin position="31"/>
        <end position="48"/>
    </location>
</feature>
<name>A5GEW8_GEOUR</name>
<keyword evidence="3" id="KW-1003">Cell membrane</keyword>
<keyword evidence="4" id="KW-0444">Lipid biosynthesis</keyword>
<dbReference type="KEGG" id="gur:Gura_1783"/>
<dbReference type="CDD" id="cd03383">
    <property type="entry name" value="PAP2_diacylglycerolkinase"/>
    <property type="match status" value="1"/>
</dbReference>
<keyword evidence="13" id="KW-0594">Phospholipid biosynthesis</keyword>
<evidence type="ECO:0000256" key="10">
    <source>
        <dbReference type="ARBA" id="ARBA00022989"/>
    </source>
</evidence>
<keyword evidence="12 19" id="KW-0472">Membrane</keyword>
<keyword evidence="6 19" id="KW-0812">Transmembrane</keyword>
<dbReference type="Gene3D" id="1.20.144.10">
    <property type="entry name" value="Phosphatidic acid phosphatase type 2/haloperoxidase"/>
    <property type="match status" value="1"/>
</dbReference>
<feature type="transmembrane region" description="Helical" evidence="19">
    <location>
        <begin position="212"/>
        <end position="234"/>
    </location>
</feature>
<dbReference type="GO" id="GO:0016301">
    <property type="term" value="F:kinase activity"/>
    <property type="evidence" value="ECO:0007669"/>
    <property type="project" value="UniProtKB-KW"/>
</dbReference>
<feature type="binding site" evidence="17">
    <location>
        <position position="5"/>
    </location>
    <ligand>
        <name>ATP</name>
        <dbReference type="ChEBI" id="CHEBI:30616"/>
    </ligand>
</feature>
<keyword evidence="10 19" id="KW-1133">Transmembrane helix</keyword>
<dbReference type="Pfam" id="PF01219">
    <property type="entry name" value="DAGK_prokar"/>
    <property type="match status" value="1"/>
</dbReference>
<evidence type="ECO:0000256" key="6">
    <source>
        <dbReference type="ARBA" id="ARBA00022692"/>
    </source>
</evidence>
<proteinExistence type="inferred from homology"/>
<comment type="similarity">
    <text evidence="2">Belongs to the bacterial diacylglycerol kinase family.</text>
</comment>
<dbReference type="Proteomes" id="UP000006695">
    <property type="component" value="Chromosome"/>
</dbReference>
<keyword evidence="5" id="KW-0808">Transferase</keyword>
<reference evidence="21 22" key="1">
    <citation type="submission" date="2007-05" db="EMBL/GenBank/DDBJ databases">
        <title>Complete sequence of Geobacter uraniireducens Rf4.</title>
        <authorList>
            <consortium name="US DOE Joint Genome Institute"/>
            <person name="Copeland A."/>
            <person name="Lucas S."/>
            <person name="Lapidus A."/>
            <person name="Barry K."/>
            <person name="Detter J.C."/>
            <person name="Glavina del Rio T."/>
            <person name="Hammon N."/>
            <person name="Israni S."/>
            <person name="Dalin E."/>
            <person name="Tice H."/>
            <person name="Pitluck S."/>
            <person name="Chertkov O."/>
            <person name="Brettin T."/>
            <person name="Bruce D."/>
            <person name="Han C."/>
            <person name="Schmutz J."/>
            <person name="Larimer F."/>
            <person name="Land M."/>
            <person name="Hauser L."/>
            <person name="Kyrpides N."/>
            <person name="Mikhailova N."/>
            <person name="Shelobolina E."/>
            <person name="Aklujkar M."/>
            <person name="Lovley D."/>
            <person name="Richardson P."/>
        </authorList>
    </citation>
    <scope>NUCLEOTIDE SEQUENCE [LARGE SCALE GENOMIC DNA]</scope>
    <source>
        <strain evidence="21 22">Rf4</strain>
    </source>
</reference>
<dbReference type="PANTHER" id="PTHR34299">
    <property type="entry name" value="DIACYLGLYCEROL KINASE"/>
    <property type="match status" value="1"/>
</dbReference>
<dbReference type="AlphaFoldDB" id="A5GEW8"/>
<organism evidence="21 22">
    <name type="scientific">Geotalea uraniireducens (strain Rf4)</name>
    <name type="common">Geobacter uraniireducens</name>
    <dbReference type="NCBI Taxonomy" id="351605"/>
    <lineage>
        <taxon>Bacteria</taxon>
        <taxon>Pseudomonadati</taxon>
        <taxon>Thermodesulfobacteriota</taxon>
        <taxon>Desulfuromonadia</taxon>
        <taxon>Geobacterales</taxon>
        <taxon>Geobacteraceae</taxon>
        <taxon>Geotalea</taxon>
    </lineage>
</organism>
<feature type="binding site" evidence="17">
    <location>
        <begin position="90"/>
        <end position="91"/>
    </location>
    <ligand>
        <name>ATP</name>
        <dbReference type="ChEBI" id="CHEBI:30616"/>
    </ligand>
</feature>
<evidence type="ECO:0000313" key="21">
    <source>
        <dbReference type="EMBL" id="ABQ25973.1"/>
    </source>
</evidence>
<feature type="binding site" evidence="18">
    <location>
        <position position="72"/>
    </location>
    <ligand>
        <name>a divalent metal cation</name>
        <dbReference type="ChEBI" id="CHEBI:60240"/>
    </ligand>
</feature>
<feature type="active site" description="Proton acceptor" evidence="15">
    <location>
        <position position="65"/>
    </location>
</feature>
<sequence length="235" mass="25051">MKPTRFIDSANCAIEGILYTARTQKHMRNHFLAALVLLIATLFLRVSALEFILLALSVSFVLFAELMNTAVEVVVDLVSPGYHPLARIAKDTAAGAVLVAAIGTAVMGYLILSRYIFPIYKEVLGMIGTPTEMGTLVSILMVVIVVIILKARSGKGTPLQGGLPSGHAAVAFSIATSVSLNTQDPMISLLTIALAIMVSHSRLLLNIHSMREVVFGALTGTGITLAMLLLFRFAG</sequence>
<evidence type="ECO:0000256" key="4">
    <source>
        <dbReference type="ARBA" id="ARBA00022516"/>
    </source>
</evidence>
<dbReference type="PROSITE" id="PS01069">
    <property type="entry name" value="DAGK_PROKAR"/>
    <property type="match status" value="1"/>
</dbReference>
<keyword evidence="8 21" id="KW-0418">Kinase</keyword>
<dbReference type="RefSeq" id="WP_011938678.1">
    <property type="nucleotide sequence ID" value="NC_009483.1"/>
</dbReference>
<feature type="binding site" evidence="16">
    <location>
        <position position="5"/>
    </location>
    <ligand>
        <name>substrate</name>
    </ligand>
</feature>
<dbReference type="STRING" id="351605.Gura_1783"/>
<evidence type="ECO:0000256" key="7">
    <source>
        <dbReference type="ARBA" id="ARBA00022741"/>
    </source>
</evidence>
<feature type="domain" description="Phosphatidic acid phosphatase type 2/haloperoxidase" evidence="20">
    <location>
        <begin position="97"/>
        <end position="228"/>
    </location>
</feature>
<dbReference type="InterPro" id="IPR036938">
    <property type="entry name" value="PAP2/HPO_sf"/>
</dbReference>
<accession>A5GEW8</accession>
<evidence type="ECO:0000256" key="12">
    <source>
        <dbReference type="ARBA" id="ARBA00023136"/>
    </source>
</evidence>
<comment type="subcellular location">
    <subcellularLocation>
        <location evidence="1">Cell membrane</location>
        <topology evidence="1">Multi-pass membrane protein</topology>
    </subcellularLocation>
</comment>
<evidence type="ECO:0000256" key="11">
    <source>
        <dbReference type="ARBA" id="ARBA00023098"/>
    </source>
</evidence>
<evidence type="ECO:0000256" key="2">
    <source>
        <dbReference type="ARBA" id="ARBA00005967"/>
    </source>
</evidence>
<dbReference type="InterPro" id="IPR000829">
    <property type="entry name" value="DAGK"/>
</dbReference>
<keyword evidence="11" id="KW-0443">Lipid metabolism</keyword>
<keyword evidence="9 17" id="KW-0067">ATP-binding</keyword>
<keyword evidence="22" id="KW-1185">Reference proteome</keyword>
<dbReference type="GO" id="GO:0046872">
    <property type="term" value="F:metal ion binding"/>
    <property type="evidence" value="ECO:0007669"/>
    <property type="project" value="UniProtKB-KW"/>
</dbReference>
<dbReference type="GO" id="GO:0008654">
    <property type="term" value="P:phospholipid biosynthetic process"/>
    <property type="evidence" value="ECO:0007669"/>
    <property type="project" value="UniProtKB-KW"/>
</dbReference>
<dbReference type="Pfam" id="PF01569">
    <property type="entry name" value="PAP2"/>
    <property type="match status" value="1"/>
</dbReference>
<evidence type="ECO:0000256" key="13">
    <source>
        <dbReference type="ARBA" id="ARBA00023209"/>
    </source>
</evidence>
<evidence type="ECO:0000256" key="8">
    <source>
        <dbReference type="ARBA" id="ARBA00022777"/>
    </source>
</evidence>
<evidence type="ECO:0000256" key="14">
    <source>
        <dbReference type="ARBA" id="ARBA00023264"/>
    </source>
</evidence>
<dbReference type="PANTHER" id="PTHR34299:SF1">
    <property type="entry name" value="DIACYLGLYCEROL KINASE"/>
    <property type="match status" value="1"/>
</dbReference>
<evidence type="ECO:0000313" key="22">
    <source>
        <dbReference type="Proteomes" id="UP000006695"/>
    </source>
</evidence>
<keyword evidence="18" id="KW-0479">Metal-binding</keyword>
<keyword evidence="14" id="KW-1208">Phospholipid metabolism</keyword>
<dbReference type="HOGENOM" id="CLU_101368_0_0_7"/>
<dbReference type="SMART" id="SM00014">
    <property type="entry name" value="acidPPc"/>
    <property type="match status" value="1"/>
</dbReference>
<dbReference type="Gene3D" id="1.10.287.3610">
    <property type="match status" value="1"/>
</dbReference>
<evidence type="ECO:0000259" key="20">
    <source>
        <dbReference type="SMART" id="SM00014"/>
    </source>
</evidence>
<keyword evidence="18" id="KW-0460">Magnesium</keyword>
<dbReference type="EMBL" id="CP000698">
    <property type="protein sequence ID" value="ABQ25973.1"/>
    <property type="molecule type" value="Genomic_DNA"/>
</dbReference>
<evidence type="ECO:0000256" key="1">
    <source>
        <dbReference type="ARBA" id="ARBA00004651"/>
    </source>
</evidence>
<evidence type="ECO:0000256" key="15">
    <source>
        <dbReference type="PIRSR" id="PIRSR600829-1"/>
    </source>
</evidence>
<keyword evidence="7 17" id="KW-0547">Nucleotide-binding</keyword>
<evidence type="ECO:0000256" key="18">
    <source>
        <dbReference type="PIRSR" id="PIRSR600829-4"/>
    </source>
</evidence>
<dbReference type="InterPro" id="IPR036945">
    <property type="entry name" value="DAGK_sf"/>
</dbReference>
<evidence type="ECO:0000256" key="5">
    <source>
        <dbReference type="ARBA" id="ARBA00022679"/>
    </source>
</evidence>
<dbReference type="CDD" id="cd14266">
    <property type="entry name" value="UDPK_IM_PAP2_like"/>
    <property type="match status" value="1"/>
</dbReference>
<gene>
    <name evidence="21" type="ordered locus">Gura_1783</name>
</gene>
<evidence type="ECO:0000256" key="16">
    <source>
        <dbReference type="PIRSR" id="PIRSR600829-2"/>
    </source>
</evidence>
<feature type="transmembrane region" description="Helical" evidence="19">
    <location>
        <begin position="54"/>
        <end position="75"/>
    </location>
</feature>
<protein>
    <submittedName>
        <fullName evidence="21">Diacylglycerol kinase</fullName>
    </submittedName>
</protein>
<comment type="cofactor">
    <cofactor evidence="18">
        <name>Mg(2+)</name>
        <dbReference type="ChEBI" id="CHEBI:18420"/>
    </cofactor>
    <text evidence="18">Mn(2+), Zn(2+), Cd(2+) and Co(2+) support activity to lesser extents.</text>
</comment>
<feature type="binding site" evidence="16">
    <location>
        <position position="65"/>
    </location>
    <ligand>
        <name>substrate</name>
    </ligand>
</feature>
<evidence type="ECO:0000256" key="17">
    <source>
        <dbReference type="PIRSR" id="PIRSR600829-3"/>
    </source>
</evidence>
<dbReference type="OrthoDB" id="5460798at2"/>
<dbReference type="GO" id="GO:0005524">
    <property type="term" value="F:ATP binding"/>
    <property type="evidence" value="ECO:0007669"/>
    <property type="project" value="UniProtKB-KW"/>
</dbReference>
<feature type="transmembrane region" description="Helical" evidence="19">
    <location>
        <begin position="123"/>
        <end position="149"/>
    </location>
</feature>
<dbReference type="GO" id="GO:0005886">
    <property type="term" value="C:plasma membrane"/>
    <property type="evidence" value="ECO:0007669"/>
    <property type="project" value="UniProtKB-SubCell"/>
</dbReference>
<feature type="binding site" evidence="17">
    <location>
        <position position="72"/>
    </location>
    <ligand>
        <name>ATP</name>
        <dbReference type="ChEBI" id="CHEBI:30616"/>
    </ligand>
</feature>